<reference evidence="2" key="1">
    <citation type="journal article" date="2017" name="bioRxiv">
        <title>Comparative analysis of the genomes of Stylophora pistillata and Acropora digitifera provides evidence for extensive differences between species of corals.</title>
        <authorList>
            <person name="Voolstra C.R."/>
            <person name="Li Y."/>
            <person name="Liew Y.J."/>
            <person name="Baumgarten S."/>
            <person name="Zoccola D."/>
            <person name="Flot J.-F."/>
            <person name="Tambutte S."/>
            <person name="Allemand D."/>
            <person name="Aranda M."/>
        </authorList>
    </citation>
    <scope>NUCLEOTIDE SEQUENCE [LARGE SCALE GENOMIC DNA]</scope>
</reference>
<keyword evidence="2" id="KW-1185">Reference proteome</keyword>
<protein>
    <submittedName>
        <fullName evidence="1">Uncharacterized protein</fullName>
    </submittedName>
</protein>
<gene>
    <name evidence="1" type="ORF">AWC38_SpisGene23326</name>
</gene>
<accession>A0A2B4R783</accession>
<evidence type="ECO:0000313" key="2">
    <source>
        <dbReference type="Proteomes" id="UP000225706"/>
    </source>
</evidence>
<dbReference type="InterPro" id="IPR005312">
    <property type="entry name" value="DUF1759"/>
</dbReference>
<comment type="caution">
    <text evidence="1">The sequence shown here is derived from an EMBL/GenBank/DDBJ whole genome shotgun (WGS) entry which is preliminary data.</text>
</comment>
<dbReference type="Pfam" id="PF03564">
    <property type="entry name" value="DUF1759"/>
    <property type="match status" value="1"/>
</dbReference>
<sequence length="259" mass="29178">MSRILFAAKTQLDGSTHEQTITCRQISTIPVQSFAVFPPIVSSHHMYETAAGAHAGVQPLSSRHQSQSYPGTDQLLNSANDQLSIDSSAALKRVSIPRYAGYKKHCASWKAAFCSCVDQVKAAPQYKLLRLRECLQGEALRVIENLGHSTTAYEAARSRLERKYGGEGRALTLRLEELEAFKQLREGSKKDLEKFAELLDALVVNLIDAKQEGELRNGSLYITLHRKFNKNLLAKCKQWICDNRKSEDVNVLREFIRRE</sequence>
<dbReference type="AlphaFoldDB" id="A0A2B4R783"/>
<dbReference type="Proteomes" id="UP000225706">
    <property type="component" value="Unassembled WGS sequence"/>
</dbReference>
<dbReference type="EMBL" id="LSMT01001236">
    <property type="protein sequence ID" value="PFX12673.1"/>
    <property type="molecule type" value="Genomic_DNA"/>
</dbReference>
<dbReference type="PANTHER" id="PTHR47331">
    <property type="entry name" value="PHD-TYPE DOMAIN-CONTAINING PROTEIN"/>
    <property type="match status" value="1"/>
</dbReference>
<proteinExistence type="predicted"/>
<organism evidence="1 2">
    <name type="scientific">Stylophora pistillata</name>
    <name type="common">Smooth cauliflower coral</name>
    <dbReference type="NCBI Taxonomy" id="50429"/>
    <lineage>
        <taxon>Eukaryota</taxon>
        <taxon>Metazoa</taxon>
        <taxon>Cnidaria</taxon>
        <taxon>Anthozoa</taxon>
        <taxon>Hexacorallia</taxon>
        <taxon>Scleractinia</taxon>
        <taxon>Astrocoeniina</taxon>
        <taxon>Pocilloporidae</taxon>
        <taxon>Stylophora</taxon>
    </lineage>
</organism>
<evidence type="ECO:0000313" key="1">
    <source>
        <dbReference type="EMBL" id="PFX12673.1"/>
    </source>
</evidence>
<dbReference type="OrthoDB" id="5989733at2759"/>
<name>A0A2B4R783_STYPI</name>